<feature type="signal peptide" evidence="1">
    <location>
        <begin position="1"/>
        <end position="19"/>
    </location>
</feature>
<dbReference type="AlphaFoldDB" id="A0A6V7UQM0"/>
<name>A0A6V7UQM0_MELEN</name>
<protein>
    <submittedName>
        <fullName evidence="2">Uncharacterized protein</fullName>
    </submittedName>
</protein>
<feature type="chain" id="PRO_5028338652" evidence="1">
    <location>
        <begin position="20"/>
        <end position="83"/>
    </location>
</feature>
<dbReference type="Proteomes" id="UP000580250">
    <property type="component" value="Unassembled WGS sequence"/>
</dbReference>
<proteinExistence type="predicted"/>
<reference evidence="2 3" key="1">
    <citation type="submission" date="2020-08" db="EMBL/GenBank/DDBJ databases">
        <authorList>
            <person name="Koutsovoulos G."/>
            <person name="Danchin GJ E."/>
        </authorList>
    </citation>
    <scope>NUCLEOTIDE SEQUENCE [LARGE SCALE GENOMIC DNA]</scope>
</reference>
<accession>A0A6V7UQM0</accession>
<evidence type="ECO:0000313" key="2">
    <source>
        <dbReference type="EMBL" id="CAD2162581.1"/>
    </source>
</evidence>
<evidence type="ECO:0000256" key="1">
    <source>
        <dbReference type="SAM" id="SignalP"/>
    </source>
</evidence>
<comment type="caution">
    <text evidence="2">The sequence shown here is derived from an EMBL/GenBank/DDBJ whole genome shotgun (WGS) entry which is preliminary data.</text>
</comment>
<sequence>MFLILFISFLLFNYLIVEGTEDKMKEVDLKNLESFLKNKRWSYEYRWGNAANNNNNNGGNCCQSGYNSNGNPGTNYQYRWSNN</sequence>
<evidence type="ECO:0000313" key="3">
    <source>
        <dbReference type="Proteomes" id="UP000580250"/>
    </source>
</evidence>
<keyword evidence="1" id="KW-0732">Signal</keyword>
<organism evidence="2 3">
    <name type="scientific">Meloidogyne enterolobii</name>
    <name type="common">Root-knot nematode worm</name>
    <name type="synonym">Meloidogyne mayaguensis</name>
    <dbReference type="NCBI Taxonomy" id="390850"/>
    <lineage>
        <taxon>Eukaryota</taxon>
        <taxon>Metazoa</taxon>
        <taxon>Ecdysozoa</taxon>
        <taxon>Nematoda</taxon>
        <taxon>Chromadorea</taxon>
        <taxon>Rhabditida</taxon>
        <taxon>Tylenchina</taxon>
        <taxon>Tylenchomorpha</taxon>
        <taxon>Tylenchoidea</taxon>
        <taxon>Meloidogynidae</taxon>
        <taxon>Meloidogyninae</taxon>
        <taxon>Meloidogyne</taxon>
    </lineage>
</organism>
<gene>
    <name evidence="2" type="ORF">MENT_LOCUS15509</name>
</gene>
<dbReference type="EMBL" id="CAJEWN010000092">
    <property type="protein sequence ID" value="CAD2162581.1"/>
    <property type="molecule type" value="Genomic_DNA"/>
</dbReference>